<dbReference type="SFLD" id="SFLDG01082">
    <property type="entry name" value="B12-binding_domain_containing"/>
    <property type="match status" value="1"/>
</dbReference>
<dbReference type="HOGENOM" id="CLU_011543_3_2_9"/>
<dbReference type="GO" id="GO:0003824">
    <property type="term" value="F:catalytic activity"/>
    <property type="evidence" value="ECO:0007669"/>
    <property type="project" value="InterPro"/>
</dbReference>
<dbReference type="InterPro" id="IPR023862">
    <property type="entry name" value="CHP03960_rSAM"/>
</dbReference>
<evidence type="ECO:0000313" key="2">
    <source>
        <dbReference type="EMBL" id="ACL70164.1"/>
    </source>
</evidence>
<feature type="domain" description="Radical SAM core" evidence="1">
    <location>
        <begin position="255"/>
        <end position="494"/>
    </location>
</feature>
<dbReference type="SFLD" id="SFLDS00029">
    <property type="entry name" value="Radical_SAM"/>
    <property type="match status" value="1"/>
</dbReference>
<dbReference type="PANTHER" id="PTHR42731">
    <property type="entry name" value="SLL1084 PROTEIN"/>
    <property type="match status" value="1"/>
</dbReference>
<dbReference type="Proteomes" id="UP000000719">
    <property type="component" value="Chromosome"/>
</dbReference>
<dbReference type="InterPro" id="IPR007197">
    <property type="entry name" value="rSAM"/>
</dbReference>
<dbReference type="NCBIfam" id="TIGR03960">
    <property type="entry name" value="rSAM_fuse_unch"/>
    <property type="match status" value="1"/>
</dbReference>
<dbReference type="InterPro" id="IPR045784">
    <property type="entry name" value="Radical_SAM_N2"/>
</dbReference>
<dbReference type="InterPro" id="IPR058240">
    <property type="entry name" value="rSAM_sf"/>
</dbReference>
<dbReference type="SMART" id="SM00729">
    <property type="entry name" value="Elp3"/>
    <property type="match status" value="1"/>
</dbReference>
<dbReference type="InterPro" id="IPR006638">
    <property type="entry name" value="Elp3/MiaA/NifB-like_rSAM"/>
</dbReference>
<dbReference type="KEGG" id="hor:Hore_14150"/>
<dbReference type="Pfam" id="PF19864">
    <property type="entry name" value="Radical_SAM_N2"/>
    <property type="match status" value="1"/>
</dbReference>
<dbReference type="STRING" id="373903.Hore_14150"/>
<dbReference type="CDD" id="cd01335">
    <property type="entry name" value="Radical_SAM"/>
    <property type="match status" value="1"/>
</dbReference>
<protein>
    <submittedName>
        <fullName evidence="2">Radical SAM domain protein</fullName>
    </submittedName>
</protein>
<dbReference type="PANTHER" id="PTHR42731:SF1">
    <property type="entry name" value="RADICAL SAM DOMAIN PROTEIN"/>
    <property type="match status" value="1"/>
</dbReference>
<dbReference type="PROSITE" id="PS51918">
    <property type="entry name" value="RADICAL_SAM"/>
    <property type="match status" value="1"/>
</dbReference>
<dbReference type="InterPro" id="IPR023404">
    <property type="entry name" value="rSAM_horseshoe"/>
</dbReference>
<dbReference type="Pfam" id="PF04055">
    <property type="entry name" value="Radical_SAM"/>
    <property type="match status" value="1"/>
</dbReference>
<organism evidence="2 3">
    <name type="scientific">Halothermothrix orenii (strain H 168 / OCM 544 / DSM 9562)</name>
    <dbReference type="NCBI Taxonomy" id="373903"/>
    <lineage>
        <taxon>Bacteria</taxon>
        <taxon>Bacillati</taxon>
        <taxon>Bacillota</taxon>
        <taxon>Clostridia</taxon>
        <taxon>Halanaerobiales</taxon>
        <taxon>Halothermotrichaceae</taxon>
        <taxon>Halothermothrix</taxon>
    </lineage>
</organism>
<evidence type="ECO:0000259" key="1">
    <source>
        <dbReference type="PROSITE" id="PS51918"/>
    </source>
</evidence>
<dbReference type="SUPFAM" id="SSF102114">
    <property type="entry name" value="Radical SAM enzymes"/>
    <property type="match status" value="1"/>
</dbReference>
<evidence type="ECO:0000313" key="3">
    <source>
        <dbReference type="Proteomes" id="UP000000719"/>
    </source>
</evidence>
<dbReference type="Gene3D" id="3.80.30.20">
    <property type="entry name" value="tm_1862 like domain"/>
    <property type="match status" value="1"/>
</dbReference>
<keyword evidence="3" id="KW-1185">Reference proteome</keyword>
<accession>B8CXZ5</accession>
<proteinExistence type="predicted"/>
<sequence>MIVKDQLEKILYRVNSPTRYIGDEWNAVKKEWTPDKIKVAVAFPDVYEIGMSHLGLKIIYHLLNKQDDIICERTYAPWVDMEEELRKNDIPLFSLESKHEIKDFDILGFTLQYEMSYTNILTMIDLAGLPLHSKDRGEEYPLVIGGGSTVFNPEPLAPFFDLFFIGEAETGIVELVRRYDQYKQRGLNREDILLKLSEIPGVYVPSLYELEYGNEGQVVSIDTVKPGVKERIKKQVVNDLDKSFHPVDFIVPYKSIVHDRAVVEIARGCTRGCRFCAAGISYRPVRERKKDTIVRLADKILTSTGYEELSLVSLSTIDYSGIEDLIKTLATRYEDRRISISLPSLRVDRFSVNLAKEVQRVRKSGLTFAPEAGTQRLRDVINKGVKEEDLYEAVTSAFKEGWSTLKLYFMIGLPTETEEDIAGIVKLAKKVLELGKEIRRSNKKKMKPIKVQVSVSTFIPKPFTPFQWVAMDDKDTIIEKQNYLKKNLRGRGLSFSWNDPDLSILEGIFSRGDRRLASTLEQAWAMGCRFDGWNEHFNMDKWLRAFEKSGVDIDTYLKKRDINEILPWDHIDMGVSKKFLIKEYEAALRGETTEDCRNGYCPGCAVCFNLDAKLELVGADNSENQG</sequence>
<reference evidence="2 3" key="1">
    <citation type="journal article" date="2009" name="PLoS ONE">
        <title>Genome analysis of the anaerobic thermohalophilic bacterium Halothermothrix orenii.</title>
        <authorList>
            <person name="Mavromatis K."/>
            <person name="Ivanova N."/>
            <person name="Anderson I."/>
            <person name="Lykidis A."/>
            <person name="Hooper S.D."/>
            <person name="Sun H."/>
            <person name="Kunin V."/>
            <person name="Lapidus A."/>
            <person name="Hugenholtz P."/>
            <person name="Patel B."/>
            <person name="Kyrpides N.C."/>
        </authorList>
    </citation>
    <scope>NUCLEOTIDE SEQUENCE [LARGE SCALE GENOMIC DNA]</scope>
    <source>
        <strain evidence="3">H 168 / OCM 544 / DSM 9562</strain>
    </source>
</reference>
<dbReference type="GO" id="GO:0051536">
    <property type="term" value="F:iron-sulfur cluster binding"/>
    <property type="evidence" value="ECO:0007669"/>
    <property type="project" value="InterPro"/>
</dbReference>
<dbReference type="EMBL" id="CP001098">
    <property type="protein sequence ID" value="ACL70164.1"/>
    <property type="molecule type" value="Genomic_DNA"/>
</dbReference>
<name>B8CXZ5_HALOH</name>
<dbReference type="AlphaFoldDB" id="B8CXZ5"/>
<dbReference type="eggNOG" id="COG1032">
    <property type="taxonomic scope" value="Bacteria"/>
</dbReference>
<gene>
    <name evidence="2" type="ordered locus">Hore_14150</name>
</gene>